<keyword evidence="2" id="KW-0378">Hydrolase</keyword>
<proteinExistence type="inferred from homology"/>
<dbReference type="Pfam" id="PF00149">
    <property type="entry name" value="Metallophos"/>
    <property type="match status" value="1"/>
</dbReference>
<dbReference type="PANTHER" id="PTHR42988:SF2">
    <property type="entry name" value="CYCLIC NUCLEOTIDE PHOSPHODIESTERASE CBUA0032-RELATED"/>
    <property type="match status" value="1"/>
</dbReference>
<keyword evidence="1" id="KW-0479">Metal-binding</keyword>
<gene>
    <name evidence="6" type="ORF">IMAU30003_00111</name>
</gene>
<evidence type="ECO:0000256" key="4">
    <source>
        <dbReference type="ARBA" id="ARBA00025742"/>
    </source>
</evidence>
<evidence type="ECO:0000259" key="5">
    <source>
        <dbReference type="Pfam" id="PF00149"/>
    </source>
</evidence>
<protein>
    <submittedName>
        <fullName evidence="6">3',5'-cyclic adenosine monophosphate phosphodiesterase CpdA</fullName>
    </submittedName>
</protein>
<dbReference type="GO" id="GO:0016787">
    <property type="term" value="F:hydrolase activity"/>
    <property type="evidence" value="ECO:0007669"/>
    <property type="project" value="UniProtKB-KW"/>
</dbReference>
<name>A0A9Q5C2G3_LACHE</name>
<dbReference type="InterPro" id="IPR050884">
    <property type="entry name" value="CNP_phosphodiesterase-III"/>
</dbReference>
<dbReference type="Proteomes" id="UP000651333">
    <property type="component" value="Unassembled WGS sequence"/>
</dbReference>
<dbReference type="EMBL" id="WCHB01000002">
    <property type="protein sequence ID" value="NRO33882.1"/>
    <property type="molecule type" value="Genomic_DNA"/>
</dbReference>
<dbReference type="Gene3D" id="3.60.21.10">
    <property type="match status" value="1"/>
</dbReference>
<dbReference type="PANTHER" id="PTHR42988">
    <property type="entry name" value="PHOSPHOHYDROLASE"/>
    <property type="match status" value="1"/>
</dbReference>
<sequence>MITEDLNTEFWVISDTHLIAKSLHDEGQAFSQMQKTSQGKDLYYQETALTAFMRMAQRKKPAAIIVTGDITFNGERVSAEKFAEIFKPLKHTQVLVLPGNHDIFDGWAREFRGKKQFYAGEISPMFWRSIFAKSYRQAFNTDDSSLAYSVQLNPQYF</sequence>
<dbReference type="InterPro" id="IPR029052">
    <property type="entry name" value="Metallo-depent_PP-like"/>
</dbReference>
<evidence type="ECO:0000313" key="6">
    <source>
        <dbReference type="EMBL" id="NRO33882.1"/>
    </source>
</evidence>
<evidence type="ECO:0000256" key="1">
    <source>
        <dbReference type="ARBA" id="ARBA00022723"/>
    </source>
</evidence>
<keyword evidence="3" id="KW-0408">Iron</keyword>
<dbReference type="SUPFAM" id="SSF56300">
    <property type="entry name" value="Metallo-dependent phosphatases"/>
    <property type="match status" value="1"/>
</dbReference>
<evidence type="ECO:0000256" key="3">
    <source>
        <dbReference type="ARBA" id="ARBA00023004"/>
    </source>
</evidence>
<evidence type="ECO:0000313" key="7">
    <source>
        <dbReference type="Proteomes" id="UP000651333"/>
    </source>
</evidence>
<accession>A0A9Q5C2G3</accession>
<comment type="caution">
    <text evidence="6">The sequence shown here is derived from an EMBL/GenBank/DDBJ whole genome shotgun (WGS) entry which is preliminary data.</text>
</comment>
<dbReference type="AlphaFoldDB" id="A0A9Q5C2G3"/>
<evidence type="ECO:0000256" key="2">
    <source>
        <dbReference type="ARBA" id="ARBA00022801"/>
    </source>
</evidence>
<feature type="domain" description="Calcineurin-like phosphoesterase" evidence="5">
    <location>
        <begin position="10"/>
        <end position="118"/>
    </location>
</feature>
<dbReference type="GO" id="GO:0046872">
    <property type="term" value="F:metal ion binding"/>
    <property type="evidence" value="ECO:0007669"/>
    <property type="project" value="UniProtKB-KW"/>
</dbReference>
<organism evidence="6 7">
    <name type="scientific">Lactobacillus helveticus</name>
    <name type="common">Lactobacillus suntoryeus</name>
    <dbReference type="NCBI Taxonomy" id="1587"/>
    <lineage>
        <taxon>Bacteria</taxon>
        <taxon>Bacillati</taxon>
        <taxon>Bacillota</taxon>
        <taxon>Bacilli</taxon>
        <taxon>Lactobacillales</taxon>
        <taxon>Lactobacillaceae</taxon>
        <taxon>Lactobacillus</taxon>
    </lineage>
</organism>
<reference evidence="6" key="1">
    <citation type="submission" date="2019-09" db="EMBL/GenBank/DDBJ databases">
        <title>Comparative genomic analysis of Lactobacillus helveticus.</title>
        <authorList>
            <person name="Zhang H."/>
            <person name="Chen Y."/>
            <person name="Zhong Z."/>
        </authorList>
    </citation>
    <scope>NUCLEOTIDE SEQUENCE</scope>
    <source>
        <strain evidence="6">IMAU30003</strain>
    </source>
</reference>
<dbReference type="InterPro" id="IPR004843">
    <property type="entry name" value="Calcineurin-like_PHP"/>
</dbReference>
<comment type="similarity">
    <text evidence="4">Belongs to the cyclic nucleotide phosphodiesterase class-III family.</text>
</comment>